<evidence type="ECO:0000259" key="2">
    <source>
        <dbReference type="Pfam" id="PF07589"/>
    </source>
</evidence>
<dbReference type="Proteomes" id="UP001269819">
    <property type="component" value="Unassembled WGS sequence"/>
</dbReference>
<accession>A0ABU3W2I4</accession>
<feature type="domain" description="Ice-binding protein C-terminal" evidence="2">
    <location>
        <begin position="194"/>
        <end position="216"/>
    </location>
</feature>
<gene>
    <name evidence="3" type="ORF">RYS15_18810</name>
</gene>
<protein>
    <submittedName>
        <fullName evidence="3">PEP-CTERM sorting domain-containing protein</fullName>
    </submittedName>
</protein>
<name>A0ABU3W2I4_9GAMM</name>
<keyword evidence="1" id="KW-0732">Signal</keyword>
<dbReference type="Pfam" id="PF07589">
    <property type="entry name" value="PEP-CTERM"/>
    <property type="match status" value="1"/>
</dbReference>
<sequence length="220" mass="22722">MLRSRVHSLCLAAALTTVSAGASAGVIINNSTNGLYNNGLGDLAATYGPNSLFFPGANVSEGDPNQNPLAEPDLSLTAELGTDWLAGDYTGGTWSAGAVAIPSTWAVNTETAIVYNFDLTETSNLHLDLGVDNGIYVWLNGSYLFGAMAPGGSNLNEYDIDLAGLSAGNYNLQILREDHGGGTDFDILATATASVPEPGTLALLGLGLAGLGFSRRRRPA</sequence>
<dbReference type="RefSeq" id="WP_316975102.1">
    <property type="nucleotide sequence ID" value="NZ_JAWIIJ010000018.1"/>
</dbReference>
<evidence type="ECO:0000313" key="3">
    <source>
        <dbReference type="EMBL" id="MDV2080741.1"/>
    </source>
</evidence>
<evidence type="ECO:0000313" key="4">
    <source>
        <dbReference type="Proteomes" id="UP001269819"/>
    </source>
</evidence>
<reference evidence="3 4" key="1">
    <citation type="submission" date="2023-10" db="EMBL/GenBank/DDBJ databases">
        <title>Characteristics and mechanism of a salt-tolerant marine origin heterotrophic nitrifying- aerobic denitrifying bacteria Marinobacter xestospongiae HN1.</title>
        <authorList>
            <person name="Qi R."/>
        </authorList>
    </citation>
    <scope>NUCLEOTIDE SEQUENCE [LARGE SCALE GENOMIC DNA]</scope>
    <source>
        <strain evidence="3 4">HN1</strain>
    </source>
</reference>
<keyword evidence="4" id="KW-1185">Reference proteome</keyword>
<feature type="signal peptide" evidence="1">
    <location>
        <begin position="1"/>
        <end position="24"/>
    </location>
</feature>
<dbReference type="EMBL" id="JAWIIJ010000018">
    <property type="protein sequence ID" value="MDV2080741.1"/>
    <property type="molecule type" value="Genomic_DNA"/>
</dbReference>
<dbReference type="NCBIfam" id="TIGR02595">
    <property type="entry name" value="PEP_CTERM"/>
    <property type="match status" value="1"/>
</dbReference>
<comment type="caution">
    <text evidence="3">The sequence shown here is derived from an EMBL/GenBank/DDBJ whole genome shotgun (WGS) entry which is preliminary data.</text>
</comment>
<feature type="chain" id="PRO_5047140620" evidence="1">
    <location>
        <begin position="25"/>
        <end position="220"/>
    </location>
</feature>
<evidence type="ECO:0000256" key="1">
    <source>
        <dbReference type="SAM" id="SignalP"/>
    </source>
</evidence>
<dbReference type="InterPro" id="IPR013424">
    <property type="entry name" value="Ice-binding_C"/>
</dbReference>
<organism evidence="3 4">
    <name type="scientific">Marinobacter xestospongiae</name>
    <dbReference type="NCBI Taxonomy" id="994319"/>
    <lineage>
        <taxon>Bacteria</taxon>
        <taxon>Pseudomonadati</taxon>
        <taxon>Pseudomonadota</taxon>
        <taxon>Gammaproteobacteria</taxon>
        <taxon>Pseudomonadales</taxon>
        <taxon>Marinobacteraceae</taxon>
        <taxon>Marinobacter</taxon>
    </lineage>
</organism>
<proteinExistence type="predicted"/>